<feature type="transmembrane region" description="Helical" evidence="1">
    <location>
        <begin position="25"/>
        <end position="43"/>
    </location>
</feature>
<evidence type="ECO:0000256" key="1">
    <source>
        <dbReference type="SAM" id="Phobius"/>
    </source>
</evidence>
<keyword evidence="1" id="KW-0472">Membrane</keyword>
<keyword evidence="1" id="KW-0812">Transmembrane</keyword>
<dbReference type="EMBL" id="HG741732">
    <property type="protein sequence ID" value="CDP21166.1"/>
    <property type="molecule type" value="Genomic_DNA"/>
</dbReference>
<reference evidence="3" key="1">
    <citation type="journal article" date="2014" name="Science">
        <title>The coffee genome provides insight into the convergent evolution of caffeine biosynthesis.</title>
        <authorList>
            <person name="Denoeud F."/>
            <person name="Carretero-Paulet L."/>
            <person name="Dereeper A."/>
            <person name="Droc G."/>
            <person name="Guyot R."/>
            <person name="Pietrella M."/>
            <person name="Zheng C."/>
            <person name="Alberti A."/>
            <person name="Anthony F."/>
            <person name="Aprea G."/>
            <person name="Aury J.M."/>
            <person name="Bento P."/>
            <person name="Bernard M."/>
            <person name="Bocs S."/>
            <person name="Campa C."/>
            <person name="Cenci A."/>
            <person name="Combes M.C."/>
            <person name="Crouzillat D."/>
            <person name="Da Silva C."/>
            <person name="Daddiego L."/>
            <person name="De Bellis F."/>
            <person name="Dussert S."/>
            <person name="Garsmeur O."/>
            <person name="Gayraud T."/>
            <person name="Guignon V."/>
            <person name="Jahn K."/>
            <person name="Jamilloux V."/>
            <person name="Joet T."/>
            <person name="Labadie K."/>
            <person name="Lan T."/>
            <person name="Leclercq J."/>
            <person name="Lepelley M."/>
            <person name="Leroy T."/>
            <person name="Li L.T."/>
            <person name="Librado P."/>
            <person name="Lopez L."/>
            <person name="Munoz A."/>
            <person name="Noel B."/>
            <person name="Pallavicini A."/>
            <person name="Perrotta G."/>
            <person name="Poncet V."/>
            <person name="Pot D."/>
            <person name="Priyono X."/>
            <person name="Rigoreau M."/>
            <person name="Rouard M."/>
            <person name="Rozas J."/>
            <person name="Tranchant-Dubreuil C."/>
            <person name="VanBuren R."/>
            <person name="Zhang Q."/>
            <person name="Andrade A.C."/>
            <person name="Argout X."/>
            <person name="Bertrand B."/>
            <person name="de Kochko A."/>
            <person name="Graziosi G."/>
            <person name="Henry R.J."/>
            <person name="Jayarama X."/>
            <person name="Ming R."/>
            <person name="Nagai C."/>
            <person name="Rounsley S."/>
            <person name="Sankoff D."/>
            <person name="Giuliano G."/>
            <person name="Albert V.A."/>
            <person name="Wincker P."/>
            <person name="Lashermes P."/>
        </authorList>
    </citation>
    <scope>NUCLEOTIDE SEQUENCE [LARGE SCALE GENOMIC DNA]</scope>
    <source>
        <strain evidence="3">cv. DH200-94</strain>
    </source>
</reference>
<dbReference type="Proteomes" id="UP000295252">
    <property type="component" value="Chromosome I"/>
</dbReference>
<dbReference type="STRING" id="49390.A0A068VKE3"/>
<proteinExistence type="predicted"/>
<dbReference type="PhylomeDB" id="A0A068VKE3"/>
<evidence type="ECO:0000313" key="2">
    <source>
        <dbReference type="EMBL" id="CDP21166.1"/>
    </source>
</evidence>
<protein>
    <submittedName>
        <fullName evidence="2">Uncharacterized protein</fullName>
    </submittedName>
</protein>
<feature type="transmembrane region" description="Helical" evidence="1">
    <location>
        <begin position="63"/>
        <end position="84"/>
    </location>
</feature>
<keyword evidence="3" id="KW-1185">Reference proteome</keyword>
<accession>A0A068VKE3</accession>
<gene>
    <name evidence="2" type="ORF">GSCOC_T00010702001</name>
</gene>
<dbReference type="Gramene" id="CDP21166">
    <property type="protein sequence ID" value="CDP21166"/>
    <property type="gene ID" value="GSCOC_T00010702001"/>
</dbReference>
<organism evidence="2 3">
    <name type="scientific">Coffea canephora</name>
    <name type="common">Robusta coffee</name>
    <dbReference type="NCBI Taxonomy" id="49390"/>
    <lineage>
        <taxon>Eukaryota</taxon>
        <taxon>Viridiplantae</taxon>
        <taxon>Streptophyta</taxon>
        <taxon>Embryophyta</taxon>
        <taxon>Tracheophyta</taxon>
        <taxon>Spermatophyta</taxon>
        <taxon>Magnoliopsida</taxon>
        <taxon>eudicotyledons</taxon>
        <taxon>Gunneridae</taxon>
        <taxon>Pentapetalae</taxon>
        <taxon>asterids</taxon>
        <taxon>lamiids</taxon>
        <taxon>Gentianales</taxon>
        <taxon>Rubiaceae</taxon>
        <taxon>Ixoroideae</taxon>
        <taxon>Gardenieae complex</taxon>
        <taxon>Bertiereae - Coffeeae clade</taxon>
        <taxon>Coffeeae</taxon>
        <taxon>Coffea</taxon>
    </lineage>
</organism>
<sequence>MGIADVIVVLVGSGTTLREKFFKKFNGFFILESQVTPLVFFFSNNDNIYMLGMTHEMLERLEANLMANGFLMFMMRWFALISVFSC</sequence>
<name>A0A068VKE3_COFCA</name>
<evidence type="ECO:0000313" key="3">
    <source>
        <dbReference type="Proteomes" id="UP000295252"/>
    </source>
</evidence>
<keyword evidence="1" id="KW-1133">Transmembrane helix</keyword>
<dbReference type="AlphaFoldDB" id="A0A068VKE3"/>
<dbReference type="InParanoid" id="A0A068VKE3"/>